<name>A0AAP0M7M6_9ROSI</name>
<evidence type="ECO:0000256" key="1">
    <source>
        <dbReference type="ARBA" id="ARBA00006643"/>
    </source>
</evidence>
<dbReference type="GO" id="GO:0003729">
    <property type="term" value="F:mRNA binding"/>
    <property type="evidence" value="ECO:0007669"/>
    <property type="project" value="UniProtKB-ARBA"/>
</dbReference>
<keyword evidence="8" id="KW-1185">Reference proteome</keyword>
<evidence type="ECO:0000259" key="6">
    <source>
        <dbReference type="Pfam" id="PF14432"/>
    </source>
</evidence>
<feature type="region of interest" description="Disordered" evidence="5">
    <location>
        <begin position="976"/>
        <end position="1032"/>
    </location>
</feature>
<comment type="caution">
    <text evidence="7">The sequence shown here is derived from an EMBL/GenBank/DDBJ whole genome shotgun (WGS) entry which is preliminary data.</text>
</comment>
<reference evidence="7 8" key="1">
    <citation type="submission" date="2024-05" db="EMBL/GenBank/DDBJ databases">
        <title>Haplotype-resolved chromosome-level genome assembly of Huyou (Citrus changshanensis).</title>
        <authorList>
            <person name="Miao C."/>
            <person name="Chen W."/>
            <person name="Wu Y."/>
            <person name="Wang L."/>
            <person name="Zhao S."/>
            <person name="Grierson D."/>
            <person name="Xu C."/>
            <person name="Chen K."/>
        </authorList>
    </citation>
    <scope>NUCLEOTIDE SEQUENCE [LARGE SCALE GENOMIC DNA]</scope>
    <source>
        <strain evidence="7">01-14</strain>
        <tissue evidence="7">Leaf</tissue>
    </source>
</reference>
<dbReference type="Pfam" id="PF20431">
    <property type="entry name" value="E_motif"/>
    <property type="match status" value="1"/>
</dbReference>
<evidence type="ECO:0000256" key="3">
    <source>
        <dbReference type="ARBA" id="ARBA00061659"/>
    </source>
</evidence>
<dbReference type="FunFam" id="1.25.40.10:FF:000690">
    <property type="entry name" value="Pentatricopeptide repeat-containing protein"/>
    <property type="match status" value="1"/>
</dbReference>
<sequence length="1132" mass="126273">MPLYNCSSACLWSPLFPSLRQKKSQPQFPATVIQRNKHSLRSIFKEKSSLSLSAKTNNASTQGLHFLQEITTLCEESKSLNKALSLLQENLHNADLKEATGVLLQACGHEKDIEIGKRVHELVSASTQFSNDFIINTRLITMYSLCGFPLDSRRVFDSLKTRNLFQWNALVSGFTKNELYTDVLSIFVELSSDTELKPDNFTFPCVIKACGGIADVGFGSGVHGMAAKMGLIGDVFVSNALIAMYGKCAFVEEMVKLFEVMPERNLVSWNSIICGFSENGFSCESFDLLIKMMGCEEGFIPDVITVVTVLPVCAGEGNVDLGKLVHGLAVKLGLTRELMVNNALVDMYAKCGFLSEAQILFDKNNNKNVVSWNTIIGAFSMAGDVCGTFDLLRKMQMKEEEMKPNEVTVLNVLTSCSEKSELLSLKELHGYSLRHGFDNDELVANAFVVAYAKCGSEISAENVFHGMDSRTVSSWNALICGYAQNGDHLKALDYFLQMTHSDLEPDLFSIGSLILACTHLKSLRRGKEIHGFVIRNGLEGDSFTGISLLSLYMHCEKSSSARVLFDEMEDKSLVSWNTMIAGYSQNKLPVEAIVLFRRMFSIGVQPCEISIVSILSACSQLSALRLGKETHCYALKAILTNDAFVACSIIDMYAKCGCLEQSRRVFDRLKDKDVTSWNAIIGGHGIHGYGKEAIELFEKMLALGHKPDTFTFVGILTACNHAGLVENGLKYFSQMQKLHAVKPKLEHYACVVDMLGRAGKLDDAFKLIIEMPEEADAGIWSSLLRSCRTYGALKMGEKVAKTLLELEPDKAENYVLVSNIYAGSEKWDDVRMMRQRMKERGLQKEAGCSWIELGGNIHSFVVGDNMLPEWEEIRGMWGRLEEQISKIGYKPYTEAVLHELEEEEKVNILRGHSEKLAISFGLLKTTKDLTLRVCKNLRICVDCHNAAKLISKVAEREIVIRDNKRFHHFRDGQMEMKAAASSPPPPSNSESQNSATQPIQPKREVDDAPTTNNSGAFDVFDQKPETKPPLTPEHFQILKNADYMEKFQKYEADYTCRLMAKYFSKNNIYGGNVFDDKTTIDDETIMSSRWPCIQTFADPMQGYEDQNISGSTSTVETPNNISNGKHTPKKNS</sequence>
<evidence type="ECO:0000256" key="2">
    <source>
        <dbReference type="ARBA" id="ARBA00022737"/>
    </source>
</evidence>
<dbReference type="FunFam" id="1.25.40.10:FF:000205">
    <property type="entry name" value="Pentatricopeptide repeat-containing protein, mitochondrial"/>
    <property type="match status" value="1"/>
</dbReference>
<feature type="repeat" description="PPR" evidence="4">
    <location>
        <begin position="234"/>
        <end position="268"/>
    </location>
</feature>
<dbReference type="Pfam" id="PF14432">
    <property type="entry name" value="DYW_deaminase"/>
    <property type="match status" value="1"/>
</dbReference>
<dbReference type="PROSITE" id="PS51375">
    <property type="entry name" value="PPR"/>
    <property type="match status" value="5"/>
</dbReference>
<dbReference type="AlphaFoldDB" id="A0AAP0M7M6"/>
<accession>A0AAP0M7M6</accession>
<comment type="similarity">
    <text evidence="1">Belongs to the PPR family. PCMP-H subfamily.</text>
</comment>
<keyword evidence="2" id="KW-0677">Repeat</keyword>
<gene>
    <name evidence="7" type="ORF">WN944_014009</name>
</gene>
<feature type="domain" description="DYW" evidence="6">
    <location>
        <begin position="888"/>
        <end position="974"/>
    </location>
</feature>
<proteinExistence type="inferred from homology"/>
<dbReference type="InterPro" id="IPR002885">
    <property type="entry name" value="PPR_rpt"/>
</dbReference>
<feature type="region of interest" description="Disordered" evidence="5">
    <location>
        <begin position="1104"/>
        <end position="1132"/>
    </location>
</feature>
<dbReference type="PANTHER" id="PTHR47926:SF383">
    <property type="entry name" value="DYW DOMAIN-CONTAINING PROTEIN"/>
    <property type="match status" value="1"/>
</dbReference>
<dbReference type="InterPro" id="IPR032867">
    <property type="entry name" value="DYW_dom"/>
</dbReference>
<dbReference type="InterPro" id="IPR011990">
    <property type="entry name" value="TPR-like_helical_dom_sf"/>
</dbReference>
<feature type="repeat" description="PPR" evidence="4">
    <location>
        <begin position="673"/>
        <end position="707"/>
    </location>
</feature>
<comment type="similarity">
    <text evidence="3">Belongs to the PPR family. PCMP-E subfamily.</text>
</comment>
<dbReference type="InterPro" id="IPR046848">
    <property type="entry name" value="E_motif"/>
</dbReference>
<evidence type="ECO:0000313" key="8">
    <source>
        <dbReference type="Proteomes" id="UP001428341"/>
    </source>
</evidence>
<feature type="repeat" description="PPR" evidence="4">
    <location>
        <begin position="471"/>
        <end position="505"/>
    </location>
</feature>
<dbReference type="NCBIfam" id="TIGR00756">
    <property type="entry name" value="PPR"/>
    <property type="match status" value="3"/>
</dbReference>
<dbReference type="Pfam" id="PF01535">
    <property type="entry name" value="PPR"/>
    <property type="match status" value="7"/>
</dbReference>
<dbReference type="GO" id="GO:0008270">
    <property type="term" value="F:zinc ion binding"/>
    <property type="evidence" value="ECO:0007669"/>
    <property type="project" value="InterPro"/>
</dbReference>
<feature type="repeat" description="PPR" evidence="4">
    <location>
        <begin position="572"/>
        <end position="606"/>
    </location>
</feature>
<evidence type="ECO:0000256" key="5">
    <source>
        <dbReference type="SAM" id="MobiDB-lite"/>
    </source>
</evidence>
<dbReference type="InterPro" id="IPR046960">
    <property type="entry name" value="PPR_At4g14850-like_plant"/>
</dbReference>
<feature type="compositionally biased region" description="Polar residues" evidence="5">
    <location>
        <begin position="1104"/>
        <end position="1125"/>
    </location>
</feature>
<dbReference type="Gene3D" id="1.25.40.10">
    <property type="entry name" value="Tetratricopeptide repeat domain"/>
    <property type="match status" value="5"/>
</dbReference>
<dbReference type="Pfam" id="PF13041">
    <property type="entry name" value="PPR_2"/>
    <property type="match status" value="2"/>
</dbReference>
<organism evidence="7 8">
    <name type="scientific">Citrus x changshan-huyou</name>
    <dbReference type="NCBI Taxonomy" id="2935761"/>
    <lineage>
        <taxon>Eukaryota</taxon>
        <taxon>Viridiplantae</taxon>
        <taxon>Streptophyta</taxon>
        <taxon>Embryophyta</taxon>
        <taxon>Tracheophyta</taxon>
        <taxon>Spermatophyta</taxon>
        <taxon>Magnoliopsida</taxon>
        <taxon>eudicotyledons</taxon>
        <taxon>Gunneridae</taxon>
        <taxon>Pentapetalae</taxon>
        <taxon>rosids</taxon>
        <taxon>malvids</taxon>
        <taxon>Sapindales</taxon>
        <taxon>Rutaceae</taxon>
        <taxon>Aurantioideae</taxon>
        <taxon>Citrus</taxon>
    </lineage>
</organism>
<dbReference type="FunFam" id="1.25.40.10:FF:000361">
    <property type="entry name" value="Pentatricopeptide repeat-containing protein chloroplastic"/>
    <property type="match status" value="2"/>
</dbReference>
<protein>
    <recommendedName>
        <fullName evidence="6">DYW domain-containing protein</fullName>
    </recommendedName>
</protein>
<evidence type="ECO:0000313" key="7">
    <source>
        <dbReference type="EMBL" id="KAK9198823.1"/>
    </source>
</evidence>
<dbReference type="GO" id="GO:0009451">
    <property type="term" value="P:RNA modification"/>
    <property type="evidence" value="ECO:0007669"/>
    <property type="project" value="InterPro"/>
</dbReference>
<feature type="repeat" description="PPR" evidence="4">
    <location>
        <begin position="368"/>
        <end position="404"/>
    </location>
</feature>
<dbReference type="EMBL" id="JBCGBO010000005">
    <property type="protein sequence ID" value="KAK9198823.1"/>
    <property type="molecule type" value="Genomic_DNA"/>
</dbReference>
<evidence type="ECO:0000256" key="4">
    <source>
        <dbReference type="PROSITE-ProRule" id="PRU00708"/>
    </source>
</evidence>
<dbReference type="Proteomes" id="UP001428341">
    <property type="component" value="Unassembled WGS sequence"/>
</dbReference>
<dbReference type="PANTHER" id="PTHR47926">
    <property type="entry name" value="PENTATRICOPEPTIDE REPEAT-CONTAINING PROTEIN"/>
    <property type="match status" value="1"/>
</dbReference>
<dbReference type="GO" id="GO:0005739">
    <property type="term" value="C:mitochondrion"/>
    <property type="evidence" value="ECO:0007669"/>
    <property type="project" value="UniProtKB-ARBA"/>
</dbReference>